<keyword evidence="1" id="KW-0597">Phosphoprotein</keyword>
<dbReference type="CDD" id="cd14959">
    <property type="entry name" value="NHL_brat_like"/>
    <property type="match status" value="1"/>
</dbReference>
<organism evidence="12 14">
    <name type="scientific">Dracunculus medinensis</name>
    <name type="common">Guinea worm</name>
    <dbReference type="NCBI Taxonomy" id="318479"/>
    <lineage>
        <taxon>Eukaryota</taxon>
        <taxon>Metazoa</taxon>
        <taxon>Ecdysozoa</taxon>
        <taxon>Nematoda</taxon>
        <taxon>Chromadorea</taxon>
        <taxon>Rhabditida</taxon>
        <taxon>Spirurina</taxon>
        <taxon>Dracunculoidea</taxon>
        <taxon>Dracunculidae</taxon>
        <taxon>Dracunculus</taxon>
    </lineage>
</organism>
<dbReference type="PANTHER" id="PTHR25462">
    <property type="entry name" value="BONUS, ISOFORM C-RELATED"/>
    <property type="match status" value="1"/>
</dbReference>
<feature type="domain" description="B box-type" evidence="10">
    <location>
        <begin position="126"/>
        <end position="173"/>
    </location>
</feature>
<dbReference type="InterPro" id="IPR003649">
    <property type="entry name" value="Bbox_C"/>
</dbReference>
<evidence type="ECO:0000259" key="9">
    <source>
        <dbReference type="PROSITE" id="PS50089"/>
    </source>
</evidence>
<dbReference type="SMART" id="SM00184">
    <property type="entry name" value="RING"/>
    <property type="match status" value="1"/>
</dbReference>
<reference evidence="11 13" key="2">
    <citation type="submission" date="2018-11" db="EMBL/GenBank/DDBJ databases">
        <authorList>
            <consortium name="Pathogen Informatics"/>
        </authorList>
    </citation>
    <scope>NUCLEOTIDE SEQUENCE [LARGE SCALE GENOMIC DNA]</scope>
</reference>
<dbReference type="InterPro" id="IPR001258">
    <property type="entry name" value="NHL_repeat"/>
</dbReference>
<dbReference type="InterPro" id="IPR011042">
    <property type="entry name" value="6-blade_b-propeller_TolB-like"/>
</dbReference>
<protein>
    <submittedName>
        <fullName evidence="14">B-box type zinc finger protein ncl-1</fullName>
    </submittedName>
</protein>
<evidence type="ECO:0000313" key="14">
    <source>
        <dbReference type="WBParaSite" id="DME_0000392401-mRNA-1"/>
    </source>
</evidence>
<feature type="repeat" description="NHL" evidence="8">
    <location>
        <begin position="608"/>
        <end position="649"/>
    </location>
</feature>
<dbReference type="SMART" id="SM00336">
    <property type="entry name" value="BBOX"/>
    <property type="match status" value="2"/>
</dbReference>
<gene>
    <name evidence="11" type="ORF">DME_LOCUS7929</name>
</gene>
<evidence type="ECO:0000256" key="7">
    <source>
        <dbReference type="PROSITE-ProRule" id="PRU00024"/>
    </source>
</evidence>
<keyword evidence="2" id="KW-0479">Metal-binding</keyword>
<keyword evidence="3" id="KW-0677">Repeat</keyword>
<dbReference type="InterPro" id="IPR047153">
    <property type="entry name" value="TRIM45/56/19-like"/>
</dbReference>
<dbReference type="Pfam" id="PF00643">
    <property type="entry name" value="zf-B_box"/>
    <property type="match status" value="1"/>
</dbReference>
<name>A0A0N4U9Y1_DRAME</name>
<dbReference type="Gene3D" id="3.30.160.60">
    <property type="entry name" value="Classic Zinc Finger"/>
    <property type="match status" value="1"/>
</dbReference>
<dbReference type="InterPro" id="IPR000315">
    <property type="entry name" value="Znf_B-box"/>
</dbReference>
<evidence type="ECO:0000256" key="1">
    <source>
        <dbReference type="ARBA" id="ARBA00022553"/>
    </source>
</evidence>
<dbReference type="InterPro" id="IPR013083">
    <property type="entry name" value="Znf_RING/FYVE/PHD"/>
</dbReference>
<dbReference type="SUPFAM" id="SSF101898">
    <property type="entry name" value="NHL repeat"/>
    <property type="match status" value="1"/>
</dbReference>
<dbReference type="InterPro" id="IPR001841">
    <property type="entry name" value="Znf_RING"/>
</dbReference>
<dbReference type="Proteomes" id="UP000038040">
    <property type="component" value="Unplaced"/>
</dbReference>
<dbReference type="Pfam" id="PF13445">
    <property type="entry name" value="zf-RING_UBOX"/>
    <property type="match status" value="1"/>
</dbReference>
<proteinExistence type="predicted"/>
<dbReference type="EMBL" id="UYYG01001164">
    <property type="protein sequence ID" value="VDN57956.1"/>
    <property type="molecule type" value="Genomic_DNA"/>
</dbReference>
<evidence type="ECO:0000256" key="6">
    <source>
        <dbReference type="ARBA" id="ARBA00022833"/>
    </source>
</evidence>
<feature type="repeat" description="NHL" evidence="8">
    <location>
        <begin position="693"/>
        <end position="736"/>
    </location>
</feature>
<feature type="domain" description="RING-type" evidence="9">
    <location>
        <begin position="26"/>
        <end position="68"/>
    </location>
</feature>
<dbReference type="OrthoDB" id="342730at2759"/>
<evidence type="ECO:0000259" key="10">
    <source>
        <dbReference type="PROSITE" id="PS50119"/>
    </source>
</evidence>
<dbReference type="SUPFAM" id="SSF57845">
    <property type="entry name" value="B-box zinc-binding domain"/>
    <property type="match status" value="1"/>
</dbReference>
<evidence type="ECO:0000256" key="2">
    <source>
        <dbReference type="ARBA" id="ARBA00022723"/>
    </source>
</evidence>
<dbReference type="PANTHER" id="PTHR25462:SF291">
    <property type="entry name" value="E3 UBIQUITIN-PROTEIN LIGASE TRIM45"/>
    <property type="match status" value="1"/>
</dbReference>
<evidence type="ECO:0000313" key="13">
    <source>
        <dbReference type="Proteomes" id="UP000274756"/>
    </source>
</evidence>
<dbReference type="Gene3D" id="2.120.10.30">
    <property type="entry name" value="TolB, C-terminal domain"/>
    <property type="match status" value="1"/>
</dbReference>
<evidence type="ECO:0000256" key="5">
    <source>
        <dbReference type="ARBA" id="ARBA00022786"/>
    </source>
</evidence>
<evidence type="ECO:0000256" key="4">
    <source>
        <dbReference type="ARBA" id="ARBA00022771"/>
    </source>
</evidence>
<keyword evidence="6" id="KW-0862">Zinc</keyword>
<dbReference type="CDD" id="cd20482">
    <property type="entry name" value="CC_brat-like"/>
    <property type="match status" value="1"/>
</dbReference>
<dbReference type="Pfam" id="PF01436">
    <property type="entry name" value="NHL"/>
    <property type="match status" value="3"/>
</dbReference>
<dbReference type="InterPro" id="IPR027370">
    <property type="entry name" value="Znf-RING_euk"/>
</dbReference>
<feature type="domain" description="B box-type" evidence="10">
    <location>
        <begin position="190"/>
        <end position="225"/>
    </location>
</feature>
<feature type="repeat" description="NHL" evidence="8">
    <location>
        <begin position="650"/>
        <end position="692"/>
    </location>
</feature>
<dbReference type="SUPFAM" id="SSF57850">
    <property type="entry name" value="RING/U-box"/>
    <property type="match status" value="1"/>
</dbReference>
<dbReference type="InterPro" id="IPR017907">
    <property type="entry name" value="Znf_RING_CS"/>
</dbReference>
<dbReference type="SMART" id="SM00502">
    <property type="entry name" value="BBC"/>
    <property type="match status" value="1"/>
</dbReference>
<dbReference type="Gene3D" id="3.30.40.10">
    <property type="entry name" value="Zinc/RING finger domain, C3HC4 (zinc finger)"/>
    <property type="match status" value="1"/>
</dbReference>
<reference evidence="14" key="1">
    <citation type="submission" date="2017-02" db="UniProtKB">
        <authorList>
            <consortium name="WormBaseParasite"/>
        </authorList>
    </citation>
    <scope>IDENTIFICATION</scope>
</reference>
<dbReference type="STRING" id="318479.A0A0N4U9Y1"/>
<evidence type="ECO:0000313" key="11">
    <source>
        <dbReference type="EMBL" id="VDN57956.1"/>
    </source>
</evidence>
<dbReference type="WBParaSite" id="DME_0000392401-mRNA-1">
    <property type="protein sequence ID" value="DME_0000392401-mRNA-1"/>
    <property type="gene ID" value="DME_0000392401"/>
</dbReference>
<feature type="repeat" description="NHL" evidence="8">
    <location>
        <begin position="515"/>
        <end position="558"/>
    </location>
</feature>
<dbReference type="GO" id="GO:0061630">
    <property type="term" value="F:ubiquitin protein ligase activity"/>
    <property type="evidence" value="ECO:0007669"/>
    <property type="project" value="TreeGrafter"/>
</dbReference>
<sequence length="817" mass="91332">MCEPIITASFGLAPTPPLVSDQIVKCPLCYEPFKEPKVLACFHSYCKGCLERLLDNNSAEKIICPACQVETQLSVQFGIESLLSDYGLENVLSRQLSEDKGLIFGSPSSTSSSPPLIDSPYEQNGNATSSCTGCKSGERASAFCQDCSHFLCTNCTMAHQYMHCFDGHRVDQLSHGSSPVLSDRGSTCKCIQHSQTIRYFCSACNLAICHDCTKTDHAGHRFDLIDDIADKEMSIMDSLVREARIKQEELVDKYQAVDAAHMRLNNSMAKAQQGIDEAARALIRVIEDCRRQLTKELDNLYSAKQLQLSVIDKKVQQMTEKLSQTIEFTERLMKFSSPTEVMVFKQLLQSRLHVFLNYNADANNILQTPFEVEFQPGNNNTSRQQIMVLLGSVRTSEWASGALQIPGMPPAPIGRPSNQVNRSSAIGAIPSITHFSDSNLLQQKHDFGGSNQSLGAFGNFESTLINNQYEKWSMGLDASAGMQLTESPEMDVNDRLSNALYTPRAQIKRQKMIYHCKFGEFGVLDGQFTEPSGVAVNAQNDIIVADTNNHRIQVFDKEGRFKFQFGECGKRDGQLLYPNRVAVNRATGDFIVTERSPTHQIQIYNQYGQFVRKFGANILQHPRGVCVDSKGRIIVVECKVMRVIIFDSFGNILQKFSCSRYLEFPNGVCTNDKQEILISDNRAHCIKVFNYEGQFVRQIGGEGVTNYPIGVGINLAGDIVVADNHNNFNLTVFNQDGIMISALESKVKHAQCFDVALVEDGSVVLASKDYRLYLYRYQTSTAFLHIVLSQRSECYVEYPDDYHRIMVFTGRFCSKGG</sequence>
<keyword evidence="13" id="KW-1185">Reference proteome</keyword>
<dbReference type="PROSITE" id="PS50119">
    <property type="entry name" value="ZF_BBOX"/>
    <property type="match status" value="2"/>
</dbReference>
<dbReference type="FunFam" id="2.120.10.30:FF:000107">
    <property type="entry name" value="Uncharacterized protein"/>
    <property type="match status" value="1"/>
</dbReference>
<keyword evidence="4 7" id="KW-0863">Zinc-finger</keyword>
<evidence type="ECO:0000256" key="8">
    <source>
        <dbReference type="PROSITE-ProRule" id="PRU00504"/>
    </source>
</evidence>
<dbReference type="PROSITE" id="PS00518">
    <property type="entry name" value="ZF_RING_1"/>
    <property type="match status" value="1"/>
</dbReference>
<dbReference type="GO" id="GO:0008270">
    <property type="term" value="F:zinc ion binding"/>
    <property type="evidence" value="ECO:0007669"/>
    <property type="project" value="UniProtKB-KW"/>
</dbReference>
<dbReference type="PROSITE" id="PS50089">
    <property type="entry name" value="ZF_RING_2"/>
    <property type="match status" value="1"/>
</dbReference>
<dbReference type="AlphaFoldDB" id="A0A0N4U9Y1"/>
<feature type="repeat" description="NHL" evidence="8">
    <location>
        <begin position="562"/>
        <end position="607"/>
    </location>
</feature>
<dbReference type="Proteomes" id="UP000274756">
    <property type="component" value="Unassembled WGS sequence"/>
</dbReference>
<dbReference type="PROSITE" id="PS51125">
    <property type="entry name" value="NHL"/>
    <property type="match status" value="5"/>
</dbReference>
<accession>A0A0N4U9Y1</accession>
<dbReference type="CDD" id="cd19813">
    <property type="entry name" value="Bbox1_BRAT-like"/>
    <property type="match status" value="1"/>
</dbReference>
<keyword evidence="5" id="KW-0833">Ubl conjugation pathway</keyword>
<evidence type="ECO:0000313" key="12">
    <source>
        <dbReference type="Proteomes" id="UP000038040"/>
    </source>
</evidence>
<evidence type="ECO:0000256" key="3">
    <source>
        <dbReference type="ARBA" id="ARBA00022737"/>
    </source>
</evidence>